<name>A0A1C6SKQ4_9ACTN</name>
<evidence type="ECO:0000256" key="1">
    <source>
        <dbReference type="SAM" id="Coils"/>
    </source>
</evidence>
<gene>
    <name evidence="3" type="ORF">GA0074692_2856</name>
</gene>
<protein>
    <recommendedName>
        <fullName evidence="2">Type IV methyl-directed restriction enzyme EcoKMcrB subunit DNA-binding domain-containing protein</fullName>
    </recommendedName>
</protein>
<keyword evidence="1" id="KW-0175">Coiled coil</keyword>
<evidence type="ECO:0000259" key="2">
    <source>
        <dbReference type="Pfam" id="PF12102"/>
    </source>
</evidence>
<dbReference type="RefSeq" id="WP_091644627.1">
    <property type="nucleotide sequence ID" value="NZ_FMHW01000002.1"/>
</dbReference>
<proteinExistence type="predicted"/>
<feature type="domain" description="Type IV methyl-directed restriction enzyme EcoKMcrB subunit DNA-binding" evidence="2">
    <location>
        <begin position="54"/>
        <end position="200"/>
    </location>
</feature>
<reference evidence="4" key="1">
    <citation type="submission" date="2016-06" db="EMBL/GenBank/DDBJ databases">
        <authorList>
            <person name="Varghese N."/>
            <person name="Submissions Spin"/>
        </authorList>
    </citation>
    <scope>NUCLEOTIDE SEQUENCE [LARGE SCALE GENOMIC DNA]</scope>
    <source>
        <strain evidence="4">DSM 43817</strain>
    </source>
</reference>
<dbReference type="EMBL" id="FMHW01000002">
    <property type="protein sequence ID" value="SCL30081.1"/>
    <property type="molecule type" value="Genomic_DNA"/>
</dbReference>
<dbReference type="OrthoDB" id="9802640at2"/>
<evidence type="ECO:0000313" key="4">
    <source>
        <dbReference type="Proteomes" id="UP000198959"/>
    </source>
</evidence>
<feature type="coiled-coil region" evidence="1">
    <location>
        <begin position="94"/>
        <end position="121"/>
    </location>
</feature>
<dbReference type="AlphaFoldDB" id="A0A1C6SKQ4"/>
<dbReference type="Pfam" id="PF12102">
    <property type="entry name" value="MrcB_N"/>
    <property type="match status" value="1"/>
</dbReference>
<evidence type="ECO:0000313" key="3">
    <source>
        <dbReference type="EMBL" id="SCL30081.1"/>
    </source>
</evidence>
<sequence>MDLGEALRGVHMHAYGHLKGKEQPAQKHLEQVWRKLPSLVPPGMNVRVSGSSQSLPLVPWIAVLDPEVTTTAQEGLYVVYLFRKDLPRVYLSMNQGATQHYQNAQKKKEKGEEDLEGVTCKDLALAALREESALLRKHLSDEALTGLVAAIQLGAPRKYFLPSGYEEGNVAAIEYDPTQLPAEETLRADLARFLALYEACVAIKREVLASQPGLISTTAESKSAKLEFKPKPPAFRPKTPADYMAHVKDHVQERTRRHEALLNDFVERAKKAGLISANNAHPCDLTVRGQGQHWLVEVKTVRINAEHAVREAIGQLFSYRHFCYREAGRPDPSLVALFSEPVGDALVDLLMSLGIEAIWRQGAEWDGRAPVGSHSLLAASAPPEISTT</sequence>
<dbReference type="InterPro" id="IPR021961">
    <property type="entry name" value="McrB_DNA-bd"/>
</dbReference>
<keyword evidence="4" id="KW-1185">Reference proteome</keyword>
<dbReference type="Proteomes" id="UP000198959">
    <property type="component" value="Unassembled WGS sequence"/>
</dbReference>
<dbReference type="Gene3D" id="3.30.920.90">
    <property type="match status" value="1"/>
</dbReference>
<organism evidence="3 4">
    <name type="scientific">Micromonospora pallida</name>
    <dbReference type="NCBI Taxonomy" id="145854"/>
    <lineage>
        <taxon>Bacteria</taxon>
        <taxon>Bacillati</taxon>
        <taxon>Actinomycetota</taxon>
        <taxon>Actinomycetes</taxon>
        <taxon>Micromonosporales</taxon>
        <taxon>Micromonosporaceae</taxon>
        <taxon>Micromonospora</taxon>
    </lineage>
</organism>
<accession>A0A1C6SKQ4</accession>